<dbReference type="InterPro" id="IPR011009">
    <property type="entry name" value="Kinase-like_dom_sf"/>
</dbReference>
<evidence type="ECO:0000313" key="2">
    <source>
        <dbReference type="Proteomes" id="UP001632038"/>
    </source>
</evidence>
<name>A0ABD3C8E5_9LAMI</name>
<reference evidence="2" key="1">
    <citation type="journal article" date="2024" name="IScience">
        <title>Strigolactones Initiate the Formation of Haustorium-like Structures in Castilleja.</title>
        <authorList>
            <person name="Buerger M."/>
            <person name="Peterson D."/>
            <person name="Chory J."/>
        </authorList>
    </citation>
    <scope>NUCLEOTIDE SEQUENCE [LARGE SCALE GENOMIC DNA]</scope>
</reference>
<comment type="caution">
    <text evidence="1">The sequence shown here is derived from an EMBL/GenBank/DDBJ whole genome shotgun (WGS) entry which is preliminary data.</text>
</comment>
<dbReference type="SUPFAM" id="SSF56112">
    <property type="entry name" value="Protein kinase-like (PK-like)"/>
    <property type="match status" value="1"/>
</dbReference>
<dbReference type="PANTHER" id="PTHR46699">
    <property type="entry name" value="SERINE/THREONINE-PROTEIN KINASE STN8, CHLOROPLASTIC-RELATED"/>
    <property type="match status" value="1"/>
</dbReference>
<dbReference type="Gene3D" id="3.40.1690.20">
    <property type="match status" value="1"/>
</dbReference>
<keyword evidence="2" id="KW-1185">Reference proteome</keyword>
<sequence>MRREMGIVPIGKSEQVPLAPEAPMEQYPLHASFARSRFRSRCHKRKNPNGRFFSTEAPKKKDYEDFYRKSRFRGSKIRGNRETFFRHLQNAPFYPLVIEWLFSPFSSNLRQVNSFQEFKNKLLKPGLVDRIVVSNESVAKVYVRRSPQNQSRYDTIEGSYFEIPIREGVKSCQTRYKYYFDIGSGYSFEKMLGKAEEAMGIDPHDYVPVTYVSEIDWHKAIMWSCVSEKSPGLAIEGRRGLRRWDPDEARRAARRLLIRDFQRKSKACARFVEKLLPSLQTTKLVLGKKLGEGSFRVVYNTSLAKKPSSKDKEVVLKKATEYGAVEIWMNERVRRACANSCADFMYGFRESSAKKGVEYWLIWKFEGESTLADLVHSKEFPYNVIAETFAQIAELDLGGTIFLCFAGPIRRQRTWSIIVPVNVTQVATAGPIGNITF</sequence>
<organism evidence="1 2">
    <name type="scientific">Castilleja foliolosa</name>
    <dbReference type="NCBI Taxonomy" id="1961234"/>
    <lineage>
        <taxon>Eukaryota</taxon>
        <taxon>Viridiplantae</taxon>
        <taxon>Streptophyta</taxon>
        <taxon>Embryophyta</taxon>
        <taxon>Tracheophyta</taxon>
        <taxon>Spermatophyta</taxon>
        <taxon>Magnoliopsida</taxon>
        <taxon>eudicotyledons</taxon>
        <taxon>Gunneridae</taxon>
        <taxon>Pentapetalae</taxon>
        <taxon>asterids</taxon>
        <taxon>lamiids</taxon>
        <taxon>Lamiales</taxon>
        <taxon>Orobanchaceae</taxon>
        <taxon>Pedicularideae</taxon>
        <taxon>Castillejinae</taxon>
        <taxon>Castilleja</taxon>
    </lineage>
</organism>
<gene>
    <name evidence="1" type="ORF">CASFOL_030213</name>
</gene>
<dbReference type="Gene3D" id="3.30.200.20">
    <property type="entry name" value="Phosphorylase Kinase, domain 1"/>
    <property type="match status" value="1"/>
</dbReference>
<dbReference type="PANTHER" id="PTHR46699:SF4">
    <property type="entry name" value="SERINE_THREONINE-PROTEIN KINASE STN7, CHLOROPLASTIC"/>
    <property type="match status" value="1"/>
</dbReference>
<dbReference type="AlphaFoldDB" id="A0ABD3C8E5"/>
<proteinExistence type="predicted"/>
<accession>A0ABD3C8E5</accession>
<protein>
    <submittedName>
        <fullName evidence="1">Uncharacterized protein</fullName>
    </submittedName>
</protein>
<evidence type="ECO:0000313" key="1">
    <source>
        <dbReference type="EMBL" id="KAL3625684.1"/>
    </source>
</evidence>
<dbReference type="EMBL" id="JAVIJP010000048">
    <property type="protein sequence ID" value="KAL3625684.1"/>
    <property type="molecule type" value="Genomic_DNA"/>
</dbReference>
<dbReference type="Proteomes" id="UP001632038">
    <property type="component" value="Unassembled WGS sequence"/>
</dbReference>